<feature type="transmembrane region" description="Helical" evidence="4">
    <location>
        <begin position="193"/>
        <end position="215"/>
    </location>
</feature>
<dbReference type="SUPFAM" id="SSF103473">
    <property type="entry name" value="MFS general substrate transporter"/>
    <property type="match status" value="1"/>
</dbReference>
<organism evidence="6 7">
    <name type="scientific">Pachysolen tannophilus NRRL Y-2460</name>
    <dbReference type="NCBI Taxonomy" id="669874"/>
    <lineage>
        <taxon>Eukaryota</taxon>
        <taxon>Fungi</taxon>
        <taxon>Dikarya</taxon>
        <taxon>Ascomycota</taxon>
        <taxon>Saccharomycotina</taxon>
        <taxon>Pichiomycetes</taxon>
        <taxon>Pachysolenaceae</taxon>
        <taxon>Pachysolen</taxon>
    </lineage>
</organism>
<dbReference type="InterPro" id="IPR050327">
    <property type="entry name" value="Proton-linked_MCT"/>
</dbReference>
<feature type="domain" description="Major facilitator superfamily (MFS) profile" evidence="5">
    <location>
        <begin position="102"/>
        <end position="519"/>
    </location>
</feature>
<reference evidence="7" key="1">
    <citation type="submission" date="2016-05" db="EMBL/GenBank/DDBJ databases">
        <title>Comparative genomics of biotechnologically important yeasts.</title>
        <authorList>
            <consortium name="DOE Joint Genome Institute"/>
            <person name="Riley R."/>
            <person name="Haridas S."/>
            <person name="Wolfe K.H."/>
            <person name="Lopes M.R."/>
            <person name="Hittinger C.T."/>
            <person name="Goker M."/>
            <person name="Salamov A."/>
            <person name="Wisecaver J."/>
            <person name="Long T.M."/>
            <person name="Aerts A.L."/>
            <person name="Barry K."/>
            <person name="Choi C."/>
            <person name="Clum A."/>
            <person name="Coughlan A.Y."/>
            <person name="Deshpande S."/>
            <person name="Douglass A.P."/>
            <person name="Hanson S.J."/>
            <person name="Klenk H.-P."/>
            <person name="Labutti K."/>
            <person name="Lapidus A."/>
            <person name="Lindquist E."/>
            <person name="Lipzen A."/>
            <person name="Meier-Kolthoff J.P."/>
            <person name="Ohm R.A."/>
            <person name="Otillar R.P."/>
            <person name="Pangilinan J."/>
            <person name="Peng Y."/>
            <person name="Rokas A."/>
            <person name="Rosa C.A."/>
            <person name="Scheuner C."/>
            <person name="Sibirny A.A."/>
            <person name="Slot J.C."/>
            <person name="Stielow J.B."/>
            <person name="Sun H."/>
            <person name="Kurtzman C.P."/>
            <person name="Blackwell M."/>
            <person name="Grigoriev I.V."/>
            <person name="Jeffries T.W."/>
        </authorList>
    </citation>
    <scope>NUCLEOTIDE SEQUENCE [LARGE SCALE GENOMIC DNA]</scope>
    <source>
        <strain evidence="7">NRRL Y-2460</strain>
    </source>
</reference>
<feature type="transmembrane region" description="Helical" evidence="4">
    <location>
        <begin position="455"/>
        <end position="477"/>
    </location>
</feature>
<keyword evidence="4" id="KW-0812">Transmembrane</keyword>
<keyword evidence="4" id="KW-1133">Transmembrane helix</keyword>
<dbReference type="CDD" id="cd17352">
    <property type="entry name" value="MFS_MCT_SLC16"/>
    <property type="match status" value="1"/>
</dbReference>
<accession>A0A1E4U2H7</accession>
<dbReference type="GO" id="GO:0022857">
    <property type="term" value="F:transmembrane transporter activity"/>
    <property type="evidence" value="ECO:0007669"/>
    <property type="project" value="InterPro"/>
</dbReference>
<feature type="transmembrane region" description="Helical" evidence="4">
    <location>
        <begin position="329"/>
        <end position="351"/>
    </location>
</feature>
<feature type="transmembrane region" description="Helical" evidence="4">
    <location>
        <begin position="394"/>
        <end position="413"/>
    </location>
</feature>
<dbReference type="InterPro" id="IPR036259">
    <property type="entry name" value="MFS_trans_sf"/>
</dbReference>
<feature type="transmembrane region" description="Helical" evidence="4">
    <location>
        <begin position="489"/>
        <end position="511"/>
    </location>
</feature>
<proteinExistence type="inferred from homology"/>
<evidence type="ECO:0000259" key="5">
    <source>
        <dbReference type="PROSITE" id="PS50850"/>
    </source>
</evidence>
<evidence type="ECO:0000313" key="6">
    <source>
        <dbReference type="EMBL" id="ODV98200.1"/>
    </source>
</evidence>
<feature type="transmembrane region" description="Helical" evidence="4">
    <location>
        <begin position="227"/>
        <end position="247"/>
    </location>
</feature>
<sequence>MNIYPTSAAASVVSRPESAYILRKEREEQENNHDQVELDDLDAGVGRSSGYVNRVEEDGQNLSEKSIQRSVLVAEQSASSSDIMDGLDDHSKFPDSGLTAWIVVVGSFVGLLGGLGVLNTTGVIQAYIQNNQLADIKVSTVSWIFSIYTFLSFFGGFIVGPLFDYAGCQIPMIAGILCLCGGLMGSGSSTTVWQFVLSFGIASGSGTCLLMTPLIGVISHWFLRKRAIAVGFAMAGSAIGGIVYPLLLRSLYVKVGFPWAMRILGFVCFAVLSVSLILVKDRCSEMRIYRLQRSGYSDEDIANLKIDSKKIIKEIFGSMDFKGFKDKSYLFFTISVLFNEVSLFIVLTYFVSYAMAQGVDESTAIVLLTVVSSAGAPGRYVTGYLADKYGRFNVMFTALTVMTILMLVIWVGFGKYLGAMYAFAVTYGFLGGSTISLTPVCCGQISKTEDFGKRYGTAYCVVAFGILVGLPIAGAIIGDNGSVKGYQNMAIFSSVLCAVGSFFMFLARYSIVGLKITKV</sequence>
<evidence type="ECO:0000256" key="4">
    <source>
        <dbReference type="SAM" id="Phobius"/>
    </source>
</evidence>
<feature type="transmembrane region" description="Helical" evidence="4">
    <location>
        <begin position="363"/>
        <end position="382"/>
    </location>
</feature>
<dbReference type="InterPro" id="IPR011701">
    <property type="entry name" value="MFS"/>
</dbReference>
<gene>
    <name evidence="6" type="ORF">PACTADRAFT_48000</name>
</gene>
<dbReference type="Pfam" id="PF07690">
    <property type="entry name" value="MFS_1"/>
    <property type="match status" value="1"/>
</dbReference>
<evidence type="ECO:0000256" key="1">
    <source>
        <dbReference type="ARBA" id="ARBA00004141"/>
    </source>
</evidence>
<evidence type="ECO:0000256" key="2">
    <source>
        <dbReference type="ARBA" id="ARBA00006727"/>
    </source>
</evidence>
<dbReference type="STRING" id="669874.A0A1E4U2H7"/>
<feature type="transmembrane region" description="Helical" evidence="4">
    <location>
        <begin position="419"/>
        <end position="443"/>
    </location>
</feature>
<feature type="transmembrane region" description="Helical" evidence="4">
    <location>
        <begin position="140"/>
        <end position="163"/>
    </location>
</feature>
<feature type="transmembrane region" description="Helical" evidence="4">
    <location>
        <begin position="259"/>
        <end position="279"/>
    </location>
</feature>
<comment type="subcellular location">
    <subcellularLocation>
        <location evidence="1">Membrane</location>
        <topology evidence="1">Multi-pass membrane protein</topology>
    </subcellularLocation>
</comment>
<protein>
    <recommendedName>
        <fullName evidence="5">Major facilitator superfamily (MFS) profile domain-containing protein</fullName>
    </recommendedName>
</protein>
<dbReference type="Proteomes" id="UP000094236">
    <property type="component" value="Unassembled WGS sequence"/>
</dbReference>
<dbReference type="PANTHER" id="PTHR11360">
    <property type="entry name" value="MONOCARBOXYLATE TRANSPORTER"/>
    <property type="match status" value="1"/>
</dbReference>
<dbReference type="AlphaFoldDB" id="A0A1E4U2H7"/>
<dbReference type="Gene3D" id="1.20.1250.20">
    <property type="entry name" value="MFS general substrate transporter like domains"/>
    <property type="match status" value="2"/>
</dbReference>
<feature type="transmembrane region" description="Helical" evidence="4">
    <location>
        <begin position="100"/>
        <end position="128"/>
    </location>
</feature>
<dbReference type="EMBL" id="KV454011">
    <property type="protein sequence ID" value="ODV98200.1"/>
    <property type="molecule type" value="Genomic_DNA"/>
</dbReference>
<feature type="region of interest" description="Disordered" evidence="3">
    <location>
        <begin position="26"/>
        <end position="45"/>
    </location>
</feature>
<feature type="compositionally biased region" description="Basic and acidic residues" evidence="3">
    <location>
        <begin position="26"/>
        <end position="36"/>
    </location>
</feature>
<dbReference type="GO" id="GO:0032218">
    <property type="term" value="P:riboflavin transport"/>
    <property type="evidence" value="ECO:0007669"/>
    <property type="project" value="TreeGrafter"/>
</dbReference>
<dbReference type="InterPro" id="IPR020846">
    <property type="entry name" value="MFS_dom"/>
</dbReference>
<evidence type="ECO:0000313" key="7">
    <source>
        <dbReference type="Proteomes" id="UP000094236"/>
    </source>
</evidence>
<evidence type="ECO:0000256" key="3">
    <source>
        <dbReference type="SAM" id="MobiDB-lite"/>
    </source>
</evidence>
<keyword evidence="7" id="KW-1185">Reference proteome</keyword>
<dbReference type="PROSITE" id="PS50850">
    <property type="entry name" value="MFS"/>
    <property type="match status" value="1"/>
</dbReference>
<dbReference type="OrthoDB" id="6509908at2759"/>
<name>A0A1E4U2H7_PACTA</name>
<dbReference type="PANTHER" id="PTHR11360:SF177">
    <property type="entry name" value="RIBOFLAVIN TRANSPORTER MCH5"/>
    <property type="match status" value="1"/>
</dbReference>
<dbReference type="GO" id="GO:0016020">
    <property type="term" value="C:membrane"/>
    <property type="evidence" value="ECO:0007669"/>
    <property type="project" value="UniProtKB-SubCell"/>
</dbReference>
<keyword evidence="4" id="KW-0472">Membrane</keyword>
<comment type="similarity">
    <text evidence="2">Belongs to the major facilitator superfamily. Monocarboxylate porter (TC 2.A.1.13) family.</text>
</comment>